<keyword evidence="2" id="KW-1185">Reference proteome</keyword>
<dbReference type="Proteomes" id="UP000314980">
    <property type="component" value="Unassembled WGS sequence"/>
</dbReference>
<sequence length="123" mass="13730">MVTRGKRINCITQCCWSVALCGENLPGRNCLTRTKQCEVVLKISTDTLRRRENKYISWSDNLFKHISLPERCITDVVMSSSISETLASRGQSFMAGSGFKTPYNGITSCLCLPRTHPDGIIPD</sequence>
<dbReference type="InParanoid" id="A0A4W6FSL4"/>
<reference evidence="1" key="2">
    <citation type="submission" date="2025-08" db="UniProtKB">
        <authorList>
            <consortium name="Ensembl"/>
        </authorList>
    </citation>
    <scope>IDENTIFICATION</scope>
</reference>
<organism evidence="1 2">
    <name type="scientific">Lates calcarifer</name>
    <name type="common">Barramundi</name>
    <name type="synonym">Holocentrus calcarifer</name>
    <dbReference type="NCBI Taxonomy" id="8187"/>
    <lineage>
        <taxon>Eukaryota</taxon>
        <taxon>Metazoa</taxon>
        <taxon>Chordata</taxon>
        <taxon>Craniata</taxon>
        <taxon>Vertebrata</taxon>
        <taxon>Euteleostomi</taxon>
        <taxon>Actinopterygii</taxon>
        <taxon>Neopterygii</taxon>
        <taxon>Teleostei</taxon>
        <taxon>Neoteleostei</taxon>
        <taxon>Acanthomorphata</taxon>
        <taxon>Carangaria</taxon>
        <taxon>Carangaria incertae sedis</taxon>
        <taxon>Centropomidae</taxon>
        <taxon>Lates</taxon>
    </lineage>
</organism>
<name>A0A4W6FSL4_LATCA</name>
<evidence type="ECO:0000313" key="2">
    <source>
        <dbReference type="Proteomes" id="UP000314980"/>
    </source>
</evidence>
<evidence type="ECO:0000313" key="1">
    <source>
        <dbReference type="Ensembl" id="ENSLCAP00010053593.1"/>
    </source>
</evidence>
<dbReference type="Ensembl" id="ENSLCAT00010054972.1">
    <property type="protein sequence ID" value="ENSLCAP00010053593.1"/>
    <property type="gene ID" value="ENSLCAG00010024924.1"/>
</dbReference>
<protein>
    <submittedName>
        <fullName evidence="1">Uncharacterized protein</fullName>
    </submittedName>
</protein>
<reference evidence="1" key="3">
    <citation type="submission" date="2025-09" db="UniProtKB">
        <authorList>
            <consortium name="Ensembl"/>
        </authorList>
    </citation>
    <scope>IDENTIFICATION</scope>
</reference>
<reference evidence="2" key="1">
    <citation type="submission" date="2015-09" db="EMBL/GenBank/DDBJ databases">
        <authorList>
            <person name="Sai Rama Sridatta P."/>
        </authorList>
    </citation>
    <scope>NUCLEOTIDE SEQUENCE [LARGE SCALE GENOMIC DNA]</scope>
</reference>
<dbReference type="AlphaFoldDB" id="A0A4W6FSL4"/>
<proteinExistence type="predicted"/>
<accession>A0A4W6FSL4</accession>